<comment type="similarity">
    <text evidence="3">Belongs to the Stoned B family.</text>
</comment>
<dbReference type="Pfam" id="PF00928">
    <property type="entry name" value="Adap_comp_sub"/>
    <property type="match status" value="1"/>
</dbReference>
<evidence type="ECO:0000313" key="12">
    <source>
        <dbReference type="EMBL" id="KAK2552347.1"/>
    </source>
</evidence>
<protein>
    <submittedName>
        <fullName evidence="12">Stonin-2</fullName>
    </submittedName>
</protein>
<evidence type="ECO:0000256" key="5">
    <source>
        <dbReference type="ARBA" id="ARBA00022490"/>
    </source>
</evidence>
<feature type="region of interest" description="Disordered" evidence="9">
    <location>
        <begin position="123"/>
        <end position="142"/>
    </location>
</feature>
<evidence type="ECO:0000256" key="7">
    <source>
        <dbReference type="ARBA" id="ARBA00022927"/>
    </source>
</evidence>
<keyword evidence="5" id="KW-0963">Cytoplasm</keyword>
<comment type="caution">
    <text evidence="12">The sequence shown here is derived from an EMBL/GenBank/DDBJ whole genome shotgun (WGS) entry which is preliminary data.</text>
</comment>
<dbReference type="InterPro" id="IPR028565">
    <property type="entry name" value="MHD"/>
</dbReference>
<evidence type="ECO:0000259" key="11">
    <source>
        <dbReference type="PROSITE" id="PS51072"/>
    </source>
</evidence>
<feature type="domain" description="MHD" evidence="11">
    <location>
        <begin position="499"/>
        <end position="804"/>
    </location>
</feature>
<dbReference type="GO" id="GO:0030131">
    <property type="term" value="C:clathrin adaptor complex"/>
    <property type="evidence" value="ECO:0007669"/>
    <property type="project" value="InterPro"/>
</dbReference>
<evidence type="ECO:0000256" key="1">
    <source>
        <dbReference type="ARBA" id="ARBA00004308"/>
    </source>
</evidence>
<organism evidence="12 13">
    <name type="scientific">Acropora cervicornis</name>
    <name type="common">Staghorn coral</name>
    <dbReference type="NCBI Taxonomy" id="6130"/>
    <lineage>
        <taxon>Eukaryota</taxon>
        <taxon>Metazoa</taxon>
        <taxon>Cnidaria</taxon>
        <taxon>Anthozoa</taxon>
        <taxon>Hexacorallia</taxon>
        <taxon>Scleractinia</taxon>
        <taxon>Astrocoeniina</taxon>
        <taxon>Acroporidae</taxon>
        <taxon>Acropora</taxon>
    </lineage>
</organism>
<feature type="region of interest" description="Disordered" evidence="9">
    <location>
        <begin position="230"/>
        <end position="266"/>
    </location>
</feature>
<reference evidence="12" key="2">
    <citation type="journal article" date="2023" name="Science">
        <title>Genomic signatures of disease resistance in endangered staghorn corals.</title>
        <authorList>
            <person name="Vollmer S.V."/>
            <person name="Selwyn J.D."/>
            <person name="Despard B.A."/>
            <person name="Roesel C.L."/>
        </authorList>
    </citation>
    <scope>NUCLEOTIDE SEQUENCE</scope>
    <source>
        <strain evidence="12">K2</strain>
    </source>
</reference>
<evidence type="ECO:0000256" key="9">
    <source>
        <dbReference type="SAM" id="MobiDB-lite"/>
    </source>
</evidence>
<dbReference type="InterPro" id="IPR050431">
    <property type="entry name" value="Adaptor_comp_med_subunit"/>
</dbReference>
<dbReference type="EMBL" id="JARQWQ010000088">
    <property type="protein sequence ID" value="KAK2552347.1"/>
    <property type="molecule type" value="Genomic_DNA"/>
</dbReference>
<dbReference type="InterPro" id="IPR012320">
    <property type="entry name" value="SHD_dom"/>
</dbReference>
<evidence type="ECO:0000256" key="3">
    <source>
        <dbReference type="ARBA" id="ARBA00005579"/>
    </source>
</evidence>
<dbReference type="AlphaFoldDB" id="A0AAD9UWJ3"/>
<dbReference type="PANTHER" id="PTHR10529">
    <property type="entry name" value="AP COMPLEX SUBUNIT MU"/>
    <property type="match status" value="1"/>
</dbReference>
<keyword evidence="7" id="KW-0653">Protein transport</keyword>
<keyword evidence="6" id="KW-0254">Endocytosis</keyword>
<keyword evidence="13" id="KW-1185">Reference proteome</keyword>
<dbReference type="InterPro" id="IPR001392">
    <property type="entry name" value="Clathrin_mu"/>
</dbReference>
<gene>
    <name evidence="12" type="ORF">P5673_026671</name>
</gene>
<accession>A0AAD9UWJ3</accession>
<dbReference type="PROSITE" id="PS51070">
    <property type="entry name" value="SHD"/>
    <property type="match status" value="1"/>
</dbReference>
<evidence type="ECO:0000256" key="6">
    <source>
        <dbReference type="ARBA" id="ARBA00022583"/>
    </source>
</evidence>
<feature type="region of interest" description="Disordered" evidence="9">
    <location>
        <begin position="192"/>
        <end position="214"/>
    </location>
</feature>
<dbReference type="GO" id="GO:0012505">
    <property type="term" value="C:endomembrane system"/>
    <property type="evidence" value="ECO:0007669"/>
    <property type="project" value="UniProtKB-SubCell"/>
</dbReference>
<evidence type="ECO:0000313" key="13">
    <source>
        <dbReference type="Proteomes" id="UP001249851"/>
    </source>
</evidence>
<name>A0AAD9UWJ3_ACRCE</name>
<evidence type="ECO:0000256" key="8">
    <source>
        <dbReference type="ARBA" id="ARBA00023136"/>
    </source>
</evidence>
<proteinExistence type="inferred from homology"/>
<dbReference type="GO" id="GO:0006897">
    <property type="term" value="P:endocytosis"/>
    <property type="evidence" value="ECO:0007669"/>
    <property type="project" value="UniProtKB-KW"/>
</dbReference>
<dbReference type="GO" id="GO:0006886">
    <property type="term" value="P:intracellular protein transport"/>
    <property type="evidence" value="ECO:0007669"/>
    <property type="project" value="InterPro"/>
</dbReference>
<evidence type="ECO:0000256" key="2">
    <source>
        <dbReference type="ARBA" id="ARBA00004496"/>
    </source>
</evidence>
<evidence type="ECO:0000256" key="4">
    <source>
        <dbReference type="ARBA" id="ARBA00022448"/>
    </source>
</evidence>
<evidence type="ECO:0000259" key="10">
    <source>
        <dbReference type="PROSITE" id="PS51070"/>
    </source>
</evidence>
<feature type="compositionally biased region" description="Polar residues" evidence="9">
    <location>
        <begin position="232"/>
        <end position="261"/>
    </location>
</feature>
<feature type="domain" description="SHD" evidence="10">
    <location>
        <begin position="363"/>
        <end position="495"/>
    </location>
</feature>
<dbReference type="InterPro" id="IPR036168">
    <property type="entry name" value="AP2_Mu_C_sf"/>
</dbReference>
<dbReference type="SUPFAM" id="SSF49447">
    <property type="entry name" value="Second domain of Mu2 adaptin subunit (ap50) of ap2 adaptor"/>
    <property type="match status" value="1"/>
</dbReference>
<dbReference type="PROSITE" id="PS51072">
    <property type="entry name" value="MHD"/>
    <property type="match status" value="1"/>
</dbReference>
<feature type="compositionally biased region" description="Polar residues" evidence="9">
    <location>
        <begin position="192"/>
        <end position="202"/>
    </location>
</feature>
<sequence>MAAFDSQQATVTTNMISTLPVTEPEAVKIDFAPFKQASNLNTSLNEDSVVKSAVPFVSHNKAELSSCSLEAQPSTTVPQHFSGTSELAKNWVSFGDEGNSNLSQQNADLSVNLANTSQIGNGETTNTTLKNHNSTASNNTNRTLNTVSSQAEVKTTSVVPSVLFTSEELDFLASKSWIQFDDGSKTANVKQQGLQQETSSSAGEEWVSFKDPSSPDRKVLDLLELDVGVKPSLNNASSPNPFLRATSQSGSNPFQSSTANPFQPDDIHQSSVAVKNEGPILSSTPETAAKPFLVSEGVKTTLSDPTNSKQTTSNATSVLSSVNKSNQCEDQVDAQLPMSNSGEHSTLENGKLIMEEKQLINGSWSMLLRFPDKKRKIGSRTWKPVVVKLEGTTLQIFEEYELSAPFREIPLQAYFVMTTPKLQLFEHGAKVHTVKLEYVKYTEGRSLRHRKAVEHIAQGTPIIKIATPSHTVMRELLQSFNNALRHLPAYRDRGITYHNDEVFVDVDDITCVLLSGDGTILRKNAKVMIKLRAFLTGDPECQLVLNDMVVREREEARLRGELKPQRVHHWVKLRQCDFHKCVDVTSFEQNHSIMFHPLDACTFELMRFPVDHKKPLPLLVKAKLNIHSEQRVELKAEIQVCQEAKMAKYVRSNVVFRFPIPESWVPLFRTSKVLRGEKSIKSSKGRHAAGIKSRLKHSKCSIAVSLGKAMYEPEYGSVVWRIDELPYIHSKIPADAPQTLSIVLDLPHGMEFPESYKPVAELEYEVAYVLVSDTTVIAVKVSNQNIPEKWVCYRAEYFYNVNIDIFKPSSGPVRDIPALSVDLYKLGVNP</sequence>
<dbReference type="Proteomes" id="UP001249851">
    <property type="component" value="Unassembled WGS sequence"/>
</dbReference>
<keyword evidence="4" id="KW-0813">Transport</keyword>
<reference evidence="12" key="1">
    <citation type="journal article" date="2023" name="G3 (Bethesda)">
        <title>Whole genome assembly and annotation of the endangered Caribbean coral Acropora cervicornis.</title>
        <authorList>
            <person name="Selwyn J.D."/>
            <person name="Vollmer S.V."/>
        </authorList>
    </citation>
    <scope>NUCLEOTIDE SEQUENCE</scope>
    <source>
        <strain evidence="12">K2</strain>
    </source>
</reference>
<comment type="subcellular location">
    <subcellularLocation>
        <location evidence="2">Cytoplasm</location>
    </subcellularLocation>
    <subcellularLocation>
        <location evidence="1">Endomembrane system</location>
    </subcellularLocation>
</comment>
<dbReference type="Gene3D" id="2.60.40.1170">
    <property type="entry name" value="Mu homology domain, subdomain B"/>
    <property type="match status" value="1"/>
</dbReference>
<keyword evidence="8" id="KW-0472">Membrane</keyword>
<dbReference type="PRINTS" id="PR00314">
    <property type="entry name" value="CLATHRINADPT"/>
</dbReference>